<dbReference type="CDD" id="cd09917">
    <property type="entry name" value="F-box_SF"/>
    <property type="match status" value="1"/>
</dbReference>
<proteinExistence type="predicted"/>
<evidence type="ECO:0000313" key="3">
    <source>
        <dbReference type="Proteomes" id="UP000284842"/>
    </source>
</evidence>
<dbReference type="InParanoid" id="A0A409YR53"/>
<evidence type="ECO:0000256" key="1">
    <source>
        <dbReference type="SAM" id="MobiDB-lite"/>
    </source>
</evidence>
<keyword evidence="3" id="KW-1185">Reference proteome</keyword>
<protein>
    <recommendedName>
        <fullName evidence="4">F-box domain-containing protein</fullName>
    </recommendedName>
</protein>
<dbReference type="Proteomes" id="UP000284842">
    <property type="component" value="Unassembled WGS sequence"/>
</dbReference>
<reference evidence="2 3" key="1">
    <citation type="journal article" date="2018" name="Evol. Lett.">
        <title>Horizontal gene cluster transfer increased hallucinogenic mushroom diversity.</title>
        <authorList>
            <person name="Reynolds H.T."/>
            <person name="Vijayakumar V."/>
            <person name="Gluck-Thaler E."/>
            <person name="Korotkin H.B."/>
            <person name="Matheny P.B."/>
            <person name="Slot J.C."/>
        </authorList>
    </citation>
    <scope>NUCLEOTIDE SEQUENCE [LARGE SCALE GENOMIC DNA]</scope>
    <source>
        <strain evidence="2 3">2629</strain>
    </source>
</reference>
<feature type="region of interest" description="Disordered" evidence="1">
    <location>
        <begin position="597"/>
        <end position="623"/>
    </location>
</feature>
<dbReference type="AlphaFoldDB" id="A0A409YR53"/>
<feature type="compositionally biased region" description="Pro residues" evidence="1">
    <location>
        <begin position="597"/>
        <end position="608"/>
    </location>
</feature>
<organism evidence="2 3">
    <name type="scientific">Panaeolus cyanescens</name>
    <dbReference type="NCBI Taxonomy" id="181874"/>
    <lineage>
        <taxon>Eukaryota</taxon>
        <taxon>Fungi</taxon>
        <taxon>Dikarya</taxon>
        <taxon>Basidiomycota</taxon>
        <taxon>Agaricomycotina</taxon>
        <taxon>Agaricomycetes</taxon>
        <taxon>Agaricomycetidae</taxon>
        <taxon>Agaricales</taxon>
        <taxon>Agaricineae</taxon>
        <taxon>Galeropsidaceae</taxon>
        <taxon>Panaeolus</taxon>
    </lineage>
</organism>
<dbReference type="EMBL" id="NHTK01000805">
    <property type="protein sequence ID" value="PPR05469.1"/>
    <property type="molecule type" value="Genomic_DNA"/>
</dbReference>
<name>A0A409YR53_9AGAR</name>
<accession>A0A409YR53</accession>
<gene>
    <name evidence="2" type="ORF">CVT24_008238</name>
</gene>
<sequence>MYAPALKLPVELYDIIFQFLDPERQLPTYYRTIKSCRTTCKALHRICTPFLFRYGVEFAPHDERSRLGIPAPLIPRIPALRLLQNGPSLIHNIHHLSLTLAEPHPSDSLSSDESMLNYSEDTPNLITSPERPPDDREWLVGSPFLELPALYSLSMDIERYSPGTNKFVDHLSDLWQSRACRSLLDRYLWSGSLTTLSFAHMVNLPLRQVLESPTLEYLKCHGCRAKIPASMNRDDPTIGRKLYRYEVFCCDEVLSVHLLLYLPNLEQYDLDGASLRNLKSMAGEELTKHDAMQQKRAVLRNLKQITTTYPLAAIIHGLIIATKCFPAFPALTKLECPIPTDAQSMQVFREILTKCIGGLKQLTFPEGMVTYPIHDSKTEFANIVLVFNTVVRSTMIRARDLIRPFGLSKTLSSIRHTLTCLSLGAYSCIIVGGSKLLLQELCSGLDDLRGNNVLTTFKLAVKLLGSADLLDSESQVSPESPKLQQWSRLFCLLSNHPSFPSLTKVDISLDIVDYGHGFPKCGVTKRRVKLSFSTLLSSLRNSPHIDLCFLVEFTSKPEFLLRSCGGRPSSGEALLLLWCCHHFKRDHWKYESQYRRPPPTYPPWPGWPPRARVTGSPIRQSES</sequence>
<evidence type="ECO:0008006" key="4">
    <source>
        <dbReference type="Google" id="ProtNLM"/>
    </source>
</evidence>
<evidence type="ECO:0000313" key="2">
    <source>
        <dbReference type="EMBL" id="PPR05469.1"/>
    </source>
</evidence>
<comment type="caution">
    <text evidence="2">The sequence shown here is derived from an EMBL/GenBank/DDBJ whole genome shotgun (WGS) entry which is preliminary data.</text>
</comment>